<evidence type="ECO:0000256" key="2">
    <source>
        <dbReference type="ARBA" id="ARBA00023015"/>
    </source>
</evidence>
<dbReference type="AlphaFoldDB" id="A9I3X2"/>
<comment type="similarity">
    <text evidence="1">Belongs to the LysR transcriptional regulatory family.</text>
</comment>
<dbReference type="PROSITE" id="PS50931">
    <property type="entry name" value="HTH_LYSR"/>
    <property type="match status" value="1"/>
</dbReference>
<dbReference type="GO" id="GO:0006351">
    <property type="term" value="P:DNA-templated transcription"/>
    <property type="evidence" value="ECO:0007669"/>
    <property type="project" value="TreeGrafter"/>
</dbReference>
<dbReference type="Gene3D" id="3.40.190.290">
    <property type="match status" value="1"/>
</dbReference>
<dbReference type="SUPFAM" id="SSF53850">
    <property type="entry name" value="Periplasmic binding protein-like II"/>
    <property type="match status" value="1"/>
</dbReference>
<dbReference type="InterPro" id="IPR000847">
    <property type="entry name" value="LysR_HTH_N"/>
</dbReference>
<dbReference type="eggNOG" id="COG0583">
    <property type="taxonomic scope" value="Bacteria"/>
</dbReference>
<dbReference type="PANTHER" id="PTHR30537">
    <property type="entry name" value="HTH-TYPE TRANSCRIPTIONAL REGULATOR"/>
    <property type="match status" value="1"/>
</dbReference>
<gene>
    <name evidence="6" type="ordered locus">Bpet3879</name>
</gene>
<name>A9I3X2_BORPD</name>
<keyword evidence="3" id="KW-0238">DNA-binding</keyword>
<organism evidence="6 7">
    <name type="scientific">Bordetella petrii (strain ATCC BAA-461 / DSM 12804 / CCUG 43448 / CIP 107267 / Se-1111R)</name>
    <dbReference type="NCBI Taxonomy" id="340100"/>
    <lineage>
        <taxon>Bacteria</taxon>
        <taxon>Pseudomonadati</taxon>
        <taxon>Pseudomonadota</taxon>
        <taxon>Betaproteobacteria</taxon>
        <taxon>Burkholderiales</taxon>
        <taxon>Alcaligenaceae</taxon>
        <taxon>Bordetella</taxon>
    </lineage>
</organism>
<keyword evidence="2" id="KW-0805">Transcription regulation</keyword>
<reference evidence="6 7" key="1">
    <citation type="journal article" date="2008" name="BMC Genomics">
        <title>The missing link: Bordetella petrii is endowed with both the metabolic versatility of environmental bacteria and virulence traits of pathogenic Bordetellae.</title>
        <authorList>
            <person name="Gross R."/>
            <person name="Guzman C.A."/>
            <person name="Sebaihia M."/>
            <person name="Martins Dos Santos V.A."/>
            <person name="Pieper D.H."/>
            <person name="Koebnik R."/>
            <person name="Lechner M."/>
            <person name="Bartels D."/>
            <person name="Buhrmester J."/>
            <person name="Choudhuri J.V."/>
            <person name="Ebensen T."/>
            <person name="Gaigalat L."/>
            <person name="Herrmann S."/>
            <person name="Khachane A.N."/>
            <person name="Larisch C."/>
            <person name="Link S."/>
            <person name="Linke B."/>
            <person name="Meyer F."/>
            <person name="Mormann S."/>
            <person name="Nakunst D."/>
            <person name="Rueckert C."/>
            <person name="Schneiker-Bekel S."/>
            <person name="Schulze K."/>
            <person name="Vorhoelter F.J."/>
            <person name="Yevsa T."/>
            <person name="Engle J.T."/>
            <person name="Goldman W.E."/>
            <person name="Puehler A."/>
            <person name="Goebel U.B."/>
            <person name="Goesmann A."/>
            <person name="Bloecker H."/>
            <person name="Kaiser O."/>
            <person name="Martinez-Arias R."/>
        </authorList>
    </citation>
    <scope>NUCLEOTIDE SEQUENCE [LARGE SCALE GENOMIC DNA]</scope>
    <source>
        <strain evidence="7">ATCC BAA-461 / DSM 12804 / CCUG 43448 / CIP 107267 / Se-1111R</strain>
    </source>
</reference>
<dbReference type="InterPro" id="IPR005119">
    <property type="entry name" value="LysR_subst-bd"/>
</dbReference>
<proteinExistence type="inferred from homology"/>
<dbReference type="Proteomes" id="UP000001225">
    <property type="component" value="Chromosome"/>
</dbReference>
<dbReference type="InterPro" id="IPR036388">
    <property type="entry name" value="WH-like_DNA-bd_sf"/>
</dbReference>
<evidence type="ECO:0000256" key="3">
    <source>
        <dbReference type="ARBA" id="ARBA00023125"/>
    </source>
</evidence>
<evidence type="ECO:0000256" key="4">
    <source>
        <dbReference type="ARBA" id="ARBA00023163"/>
    </source>
</evidence>
<dbReference type="CDD" id="cd08422">
    <property type="entry name" value="PBP2_CrgA_like"/>
    <property type="match status" value="1"/>
</dbReference>
<evidence type="ECO:0000259" key="5">
    <source>
        <dbReference type="PROSITE" id="PS50931"/>
    </source>
</evidence>
<accession>A9I3X2</accession>
<dbReference type="Pfam" id="PF00126">
    <property type="entry name" value="HTH_1"/>
    <property type="match status" value="1"/>
</dbReference>
<feature type="domain" description="HTH lysR-type" evidence="5">
    <location>
        <begin position="1"/>
        <end position="51"/>
    </location>
</feature>
<dbReference type="SUPFAM" id="SSF46785">
    <property type="entry name" value="Winged helix' DNA-binding domain"/>
    <property type="match status" value="1"/>
</dbReference>
<dbReference type="EMBL" id="AM902716">
    <property type="protein sequence ID" value="CAP44224.1"/>
    <property type="molecule type" value="Genomic_DNA"/>
</dbReference>
<sequence length="302" mass="33209">MFVKTVELRSFTKTADALETSNATVSRIISKLEADLGVKLLERTTRRVSPTPDGLAFYQRCKLILDQLEEAKNEVTALRDTPRGTLRVVLPVSYGKLWIMPLLNSFAKRFAELTISVTLSDRLDDLTEDNFDVALSIGETTEARLVARKLRQSRIVTAAAPGYLAEWGTPSVPQDLAQHNCLLYVRPGKRLKWLWDFVDASQAHHSVAVHGNLLVDNGEALMDAAAQGVGIIQAPDYVVLPQLQKGALVEVLGDYRPAGPAIWVLYPPSRQRASRVQMLLDELFVMAGSLPGVSAEAEPAAH</sequence>
<evidence type="ECO:0000256" key="1">
    <source>
        <dbReference type="ARBA" id="ARBA00009437"/>
    </source>
</evidence>
<keyword evidence="4" id="KW-0804">Transcription</keyword>
<dbReference type="InterPro" id="IPR058163">
    <property type="entry name" value="LysR-type_TF_proteobact-type"/>
</dbReference>
<dbReference type="GO" id="GO:0003700">
    <property type="term" value="F:DNA-binding transcription factor activity"/>
    <property type="evidence" value="ECO:0007669"/>
    <property type="project" value="InterPro"/>
</dbReference>
<dbReference type="PANTHER" id="PTHR30537:SF5">
    <property type="entry name" value="HTH-TYPE TRANSCRIPTIONAL ACTIVATOR TTDR-RELATED"/>
    <property type="match status" value="1"/>
</dbReference>
<dbReference type="GO" id="GO:0043565">
    <property type="term" value="F:sequence-specific DNA binding"/>
    <property type="evidence" value="ECO:0007669"/>
    <property type="project" value="TreeGrafter"/>
</dbReference>
<evidence type="ECO:0000313" key="6">
    <source>
        <dbReference type="EMBL" id="CAP44224.1"/>
    </source>
</evidence>
<dbReference type="FunFam" id="1.10.10.10:FF:000001">
    <property type="entry name" value="LysR family transcriptional regulator"/>
    <property type="match status" value="1"/>
</dbReference>
<dbReference type="STRING" id="94624.Bpet3879"/>
<evidence type="ECO:0000313" key="7">
    <source>
        <dbReference type="Proteomes" id="UP000001225"/>
    </source>
</evidence>
<dbReference type="InterPro" id="IPR036390">
    <property type="entry name" value="WH_DNA-bd_sf"/>
</dbReference>
<keyword evidence="7" id="KW-1185">Reference proteome</keyword>
<protein>
    <submittedName>
        <fullName evidence="6">Transcriptional regulator, LysR-family</fullName>
    </submittedName>
</protein>
<dbReference type="KEGG" id="bpt:Bpet3879"/>
<dbReference type="Gene3D" id="1.10.10.10">
    <property type="entry name" value="Winged helix-like DNA-binding domain superfamily/Winged helix DNA-binding domain"/>
    <property type="match status" value="1"/>
</dbReference>
<dbReference type="Pfam" id="PF03466">
    <property type="entry name" value="LysR_substrate"/>
    <property type="match status" value="1"/>
</dbReference>